<dbReference type="RefSeq" id="WP_004917476.1">
    <property type="nucleotide sequence ID" value="NZ_DS607662.1"/>
</dbReference>
<accession>A0AA86YYP8</accession>
<evidence type="ECO:0000313" key="3">
    <source>
        <dbReference type="Proteomes" id="UP000004506"/>
    </source>
</evidence>
<evidence type="ECO:0000256" key="1">
    <source>
        <dbReference type="SAM" id="MobiDB-lite"/>
    </source>
</evidence>
<sequence>MSKTIIKRGELPPLTDTQKSRLKQISEMDDSRVNTSDIPELPIELWLQGQRGKFYKPVKTATTVRIDNDVIDWLKSQGKGYQTRMNAILRDAMLKDKKGHS</sequence>
<protein>
    <submittedName>
        <fullName evidence="2">Toxin-antitoxin system, antitoxin component, ribbon-helix-helix domain protein</fullName>
    </submittedName>
</protein>
<feature type="region of interest" description="Disordered" evidence="1">
    <location>
        <begin position="1"/>
        <end position="33"/>
    </location>
</feature>
<dbReference type="InterPro" id="IPR025528">
    <property type="entry name" value="BrnA_antitoxin"/>
</dbReference>
<reference evidence="3" key="2">
    <citation type="submission" date="2008-04" db="EMBL/GenBank/DDBJ databases">
        <title>Draft genome sequence of Providencia stuartii(ATCC 25827).</title>
        <authorList>
            <person name="Sudarsanam P."/>
            <person name="Ley R."/>
            <person name="Guruge J."/>
            <person name="Turnbaugh P.J."/>
            <person name="Mahowald M."/>
            <person name="Liep D."/>
            <person name="Gordon J."/>
        </authorList>
    </citation>
    <scope>NUCLEOTIDE SEQUENCE [LARGE SCALE GENOMIC DNA]</scope>
    <source>
        <strain evidence="3">ATCC 25827</strain>
    </source>
</reference>
<reference evidence="2 3" key="3">
    <citation type="submission" date="2008-05" db="EMBL/GenBank/DDBJ databases">
        <authorList>
            <person name="Fulton L."/>
            <person name="Clifton S."/>
            <person name="Fulton B."/>
            <person name="Xu J."/>
            <person name="Minx P."/>
            <person name="Pepin K.H."/>
            <person name="Johnson M."/>
            <person name="Thiruvilangam P."/>
            <person name="Bhonagiri V."/>
            <person name="Nash W.E."/>
            <person name="Mardis E.R."/>
            <person name="Wilson R.K."/>
        </authorList>
    </citation>
    <scope>NUCLEOTIDE SEQUENCE [LARGE SCALE GENOMIC DNA]</scope>
    <source>
        <strain evidence="2 3">ATCC 25827</strain>
    </source>
</reference>
<reference evidence="3" key="1">
    <citation type="submission" date="2008-04" db="EMBL/GenBank/DDBJ databases">
        <title>Draft genome sequence of Providencia stuartii (ATCC 25827).</title>
        <authorList>
            <person name="Sudarsanam P."/>
            <person name="Ley R."/>
            <person name="Guruge J."/>
            <person name="Turnbaugh P.J."/>
            <person name="Mahowald M."/>
            <person name="Liep D."/>
            <person name="Gordon J."/>
        </authorList>
    </citation>
    <scope>NUCLEOTIDE SEQUENCE [LARGE SCALE GENOMIC DNA]</scope>
    <source>
        <strain evidence="3">ATCC 25827</strain>
    </source>
</reference>
<dbReference type="AlphaFoldDB" id="A0AA86YYP8"/>
<organism evidence="2 3">
    <name type="scientific">Providencia stuartii ATCC 25827</name>
    <dbReference type="NCBI Taxonomy" id="471874"/>
    <lineage>
        <taxon>Bacteria</taxon>
        <taxon>Pseudomonadati</taxon>
        <taxon>Pseudomonadota</taxon>
        <taxon>Gammaproteobacteria</taxon>
        <taxon>Enterobacterales</taxon>
        <taxon>Morganellaceae</taxon>
        <taxon>Providencia</taxon>
    </lineage>
</organism>
<proteinExistence type="predicted"/>
<dbReference type="EMBL" id="ABJD02000085">
    <property type="protein sequence ID" value="EDU61054.1"/>
    <property type="molecule type" value="Genomic_DNA"/>
</dbReference>
<dbReference type="Proteomes" id="UP000004506">
    <property type="component" value="Unassembled WGS sequence"/>
</dbReference>
<dbReference type="Pfam" id="PF14384">
    <property type="entry name" value="BrnA_antitoxin"/>
    <property type="match status" value="1"/>
</dbReference>
<name>A0AA86YYP8_PROST</name>
<gene>
    <name evidence="2" type="ORF">PROSTU_01035</name>
</gene>
<comment type="caution">
    <text evidence="2">The sequence shown here is derived from an EMBL/GenBank/DDBJ whole genome shotgun (WGS) entry which is preliminary data.</text>
</comment>
<evidence type="ECO:0000313" key="2">
    <source>
        <dbReference type="EMBL" id="EDU61054.1"/>
    </source>
</evidence>